<proteinExistence type="predicted"/>
<reference evidence="1 2" key="1">
    <citation type="submission" date="2014-10" db="EMBL/GenBank/DDBJ databases">
        <title>Genome sequence of Clostridium aceticum DSM 1496.</title>
        <authorList>
            <person name="Poehlein A."/>
            <person name="Schiel-Bengelsdorf B."/>
            <person name="Gottschalk G."/>
            <person name="Duerre P."/>
            <person name="Daniel R."/>
        </authorList>
    </citation>
    <scope>NUCLEOTIDE SEQUENCE [LARGE SCALE GENOMIC DNA]</scope>
    <source>
        <strain evidence="1 2">DSM 1496</strain>
    </source>
</reference>
<dbReference type="EMBL" id="CP009687">
    <property type="protein sequence ID" value="AKL96282.1"/>
    <property type="molecule type" value="Genomic_DNA"/>
</dbReference>
<name>A0A0D8I9D9_9CLOT</name>
<dbReference type="PATRIC" id="fig|84022.5.peg.773"/>
<dbReference type="RefSeq" id="WP_044825293.1">
    <property type="nucleotide sequence ID" value="NZ_CP009687.1"/>
</dbReference>
<keyword evidence="2" id="KW-1185">Reference proteome</keyword>
<dbReference type="STRING" id="84022.CACET_c28370"/>
<protein>
    <submittedName>
        <fullName evidence="1">Uncharacterized protein</fullName>
    </submittedName>
</protein>
<dbReference type="OrthoDB" id="362018at2"/>
<organism evidence="1 2">
    <name type="scientific">Clostridium aceticum</name>
    <dbReference type="NCBI Taxonomy" id="84022"/>
    <lineage>
        <taxon>Bacteria</taxon>
        <taxon>Bacillati</taxon>
        <taxon>Bacillota</taxon>
        <taxon>Clostridia</taxon>
        <taxon>Eubacteriales</taxon>
        <taxon>Clostridiaceae</taxon>
        <taxon>Clostridium</taxon>
    </lineage>
</organism>
<evidence type="ECO:0000313" key="2">
    <source>
        <dbReference type="Proteomes" id="UP000035704"/>
    </source>
</evidence>
<sequence length="180" mass="21480">MIKRIKVKLDAIEGMLYYWQSTNEREKVGEKYIVTMAEVPEMNYIYDDEFNKESVRKVLSAISNREILNSESKKERKFWNNNMWMLEDLAYTDMMIKPLKTLNLDNVIDKLNQKIETPRYEELEVIFLPGHQDEYLIADNKLFINFFRVKPDLYEENKVTIGDTLLLDYIEEKLTTLVSS</sequence>
<dbReference type="Proteomes" id="UP000035704">
    <property type="component" value="Chromosome"/>
</dbReference>
<dbReference type="KEGG" id="cace:CACET_c28370"/>
<evidence type="ECO:0000313" key="1">
    <source>
        <dbReference type="EMBL" id="AKL96282.1"/>
    </source>
</evidence>
<accession>A0A0D8I9D9</accession>
<gene>
    <name evidence="1" type="ORF">CACET_c28370</name>
</gene>
<dbReference type="AlphaFoldDB" id="A0A0D8I9D9"/>